<dbReference type="SUPFAM" id="SSF51905">
    <property type="entry name" value="FAD/NAD(P)-binding domain"/>
    <property type="match status" value="2"/>
</dbReference>
<dbReference type="InterPro" id="IPR050260">
    <property type="entry name" value="FAD-bd_OxRdtase"/>
</dbReference>
<gene>
    <name evidence="6" type="ORF">KKC1_11680</name>
</gene>
<dbReference type="InterPro" id="IPR041575">
    <property type="entry name" value="Rubredoxin_C"/>
</dbReference>
<dbReference type="PRINTS" id="PR00368">
    <property type="entry name" value="FADPNR"/>
</dbReference>
<dbReference type="Gene3D" id="3.30.390.30">
    <property type="match status" value="1"/>
</dbReference>
<reference evidence="7" key="1">
    <citation type="journal article" date="2017" name="Appl. Environ. Microbiol.">
        <title>Genomic analysis of Calderihabitans maritimus KKC1, a thermophilic hydrogenogenic carboxydotrophic bacterium isolated from marine sediment.</title>
        <authorList>
            <person name="Omae K."/>
            <person name="Yoneda Y."/>
            <person name="Fukuyama Y."/>
            <person name="Yoshida T."/>
            <person name="Sako Y."/>
        </authorList>
    </citation>
    <scope>NUCLEOTIDE SEQUENCE [LARGE SCALE GENOMIC DNA]</scope>
    <source>
        <strain evidence="7">KKC1</strain>
    </source>
</reference>
<feature type="domain" description="FAD/NAD(P)-binding" evidence="4">
    <location>
        <begin position="2"/>
        <end position="298"/>
    </location>
</feature>
<evidence type="ECO:0000313" key="7">
    <source>
        <dbReference type="Proteomes" id="UP000197032"/>
    </source>
</evidence>
<evidence type="ECO:0000256" key="2">
    <source>
        <dbReference type="ARBA" id="ARBA00022630"/>
    </source>
</evidence>
<evidence type="ECO:0000256" key="1">
    <source>
        <dbReference type="ARBA" id="ARBA00001974"/>
    </source>
</evidence>
<name>A0A1Z5HRD6_9FIRM</name>
<sequence length="421" mass="45836">MHYVIIGNSAAGIGAVEGIRKVDSDNPITIISDEPYHTYSRPLISYYLAGKVSKEKMIYRKKEFYNQNRVEPLLGIKATKIDVTGKRVELENGEAVSYDRLLIATGSKPFVPPVDGLDKERVFTFLKLDDVEKIKEVARPGAKAVIIGAGLIGLKAAEALGLLGVQVTVVELADRVLSAILDGEAAAIVQQHLERQGICFELNTTAQKIHGEKQVTGVTLQNGKELTCDFLIIAIGVRPNIDLVEGTPVKVDRGIIVNEKMQTNVADIYAAGDVAQGFDIVYGQQRLIPILPGAYKQGETAGLNMAGKEVTYPGGFAMNSIGFFGLPMITAGIVNPEGEGYEVITLSQPEHQNYKKIILKEDRLVGFICLNKVDRAGILTSLINDQINVGPFKEALIREDFGYIYFPESVRKSRMLSGGVA</sequence>
<dbReference type="PANTHER" id="PTHR43429:SF3">
    <property type="entry name" value="NITRITE REDUCTASE [NAD(P)H]"/>
    <property type="match status" value="1"/>
</dbReference>
<dbReference type="Pfam" id="PF07992">
    <property type="entry name" value="Pyr_redox_2"/>
    <property type="match status" value="1"/>
</dbReference>
<evidence type="ECO:0000313" key="6">
    <source>
        <dbReference type="EMBL" id="GAW92008.1"/>
    </source>
</evidence>
<dbReference type="PRINTS" id="PR00411">
    <property type="entry name" value="PNDRDTASEI"/>
</dbReference>
<dbReference type="PANTHER" id="PTHR43429">
    <property type="entry name" value="PYRIDINE NUCLEOTIDE-DISULFIDE OXIDOREDUCTASE DOMAIN-CONTAINING"/>
    <property type="match status" value="1"/>
</dbReference>
<comment type="cofactor">
    <cofactor evidence="1">
        <name>FAD</name>
        <dbReference type="ChEBI" id="CHEBI:57692"/>
    </cofactor>
</comment>
<dbReference type="InterPro" id="IPR023753">
    <property type="entry name" value="FAD/NAD-binding_dom"/>
</dbReference>
<dbReference type="AlphaFoldDB" id="A0A1Z5HRD6"/>
<comment type="caution">
    <text evidence="6">The sequence shown here is derived from an EMBL/GenBank/DDBJ whole genome shotgun (WGS) entry which is preliminary data.</text>
</comment>
<keyword evidence="7" id="KW-1185">Reference proteome</keyword>
<feature type="domain" description="NADH-rubredoxin oxidoreductase C-terminal" evidence="5">
    <location>
        <begin position="319"/>
        <end position="386"/>
    </location>
</feature>
<accession>A0A1Z5HRD6</accession>
<keyword evidence="2" id="KW-0285">Flavoprotein</keyword>
<dbReference type="RefSeq" id="WP_088553441.1">
    <property type="nucleotide sequence ID" value="NZ_BDGJ01000042.1"/>
</dbReference>
<dbReference type="InterPro" id="IPR016156">
    <property type="entry name" value="FAD/NAD-linked_Rdtase_dimer_sf"/>
</dbReference>
<dbReference type="InterPro" id="IPR036188">
    <property type="entry name" value="FAD/NAD-bd_sf"/>
</dbReference>
<dbReference type="OrthoDB" id="9807946at2"/>
<protein>
    <submittedName>
        <fullName evidence="6">FAD-dependent pyridine nucleotide-disulfide oxidoreductase</fullName>
    </submittedName>
</protein>
<dbReference type="EMBL" id="BDGJ01000042">
    <property type="protein sequence ID" value="GAW92008.1"/>
    <property type="molecule type" value="Genomic_DNA"/>
</dbReference>
<evidence type="ECO:0000259" key="4">
    <source>
        <dbReference type="Pfam" id="PF07992"/>
    </source>
</evidence>
<evidence type="ECO:0000259" key="5">
    <source>
        <dbReference type="Pfam" id="PF18267"/>
    </source>
</evidence>
<organism evidence="6 7">
    <name type="scientific">Calderihabitans maritimus</name>
    <dbReference type="NCBI Taxonomy" id="1246530"/>
    <lineage>
        <taxon>Bacteria</taxon>
        <taxon>Bacillati</taxon>
        <taxon>Bacillota</taxon>
        <taxon>Clostridia</taxon>
        <taxon>Neomoorellales</taxon>
        <taxon>Calderihabitantaceae</taxon>
        <taxon>Calderihabitans</taxon>
    </lineage>
</organism>
<evidence type="ECO:0000256" key="3">
    <source>
        <dbReference type="ARBA" id="ARBA00022827"/>
    </source>
</evidence>
<dbReference type="Proteomes" id="UP000197032">
    <property type="component" value="Unassembled WGS sequence"/>
</dbReference>
<dbReference type="Gene3D" id="3.50.50.60">
    <property type="entry name" value="FAD/NAD(P)-binding domain"/>
    <property type="match status" value="2"/>
</dbReference>
<dbReference type="GO" id="GO:0016491">
    <property type="term" value="F:oxidoreductase activity"/>
    <property type="evidence" value="ECO:0007669"/>
    <property type="project" value="InterPro"/>
</dbReference>
<proteinExistence type="predicted"/>
<keyword evidence="3" id="KW-0274">FAD</keyword>
<dbReference type="Pfam" id="PF18267">
    <property type="entry name" value="Rubredoxin_C"/>
    <property type="match status" value="1"/>
</dbReference>